<dbReference type="EMBL" id="JAVHJL010000005">
    <property type="protein sequence ID" value="KAK6503736.1"/>
    <property type="molecule type" value="Genomic_DNA"/>
</dbReference>
<proteinExistence type="predicted"/>
<comment type="caution">
    <text evidence="1">The sequence shown here is derived from an EMBL/GenBank/DDBJ whole genome shotgun (WGS) entry which is preliminary data.</text>
</comment>
<protein>
    <submittedName>
        <fullName evidence="1">Uncharacterized protein</fullName>
    </submittedName>
</protein>
<reference evidence="1 2" key="1">
    <citation type="submission" date="2023-08" db="EMBL/GenBank/DDBJ databases">
        <authorList>
            <person name="Palmer J.M."/>
        </authorList>
    </citation>
    <scope>NUCLEOTIDE SEQUENCE [LARGE SCALE GENOMIC DNA]</scope>
    <source>
        <strain evidence="1 2">TWF481</strain>
    </source>
</reference>
<evidence type="ECO:0000313" key="2">
    <source>
        <dbReference type="Proteomes" id="UP001370758"/>
    </source>
</evidence>
<gene>
    <name evidence="1" type="ORF">TWF481_008740</name>
</gene>
<keyword evidence="2" id="KW-1185">Reference proteome</keyword>
<organism evidence="1 2">
    <name type="scientific">Arthrobotrys musiformis</name>
    <dbReference type="NCBI Taxonomy" id="47236"/>
    <lineage>
        <taxon>Eukaryota</taxon>
        <taxon>Fungi</taxon>
        <taxon>Dikarya</taxon>
        <taxon>Ascomycota</taxon>
        <taxon>Pezizomycotina</taxon>
        <taxon>Orbiliomycetes</taxon>
        <taxon>Orbiliales</taxon>
        <taxon>Orbiliaceae</taxon>
        <taxon>Arthrobotrys</taxon>
    </lineage>
</organism>
<dbReference type="Proteomes" id="UP001370758">
    <property type="component" value="Unassembled WGS sequence"/>
</dbReference>
<sequence length="147" mass="16630">MKLLKDLTATIAIATMAIFSVVSAYRDTFDPRVRYGLDPRDIIEQVRREGFADWPVVVHCTDGSIAGVEFGESVAYIFPGFSKRECRVKWCHPKRGSCMFRLHGDGGSQNWWQINWSRNDKVLCHAVRPNDANWREVLNGSPSPCAA</sequence>
<accession>A0AAV9W9K8</accession>
<evidence type="ECO:0000313" key="1">
    <source>
        <dbReference type="EMBL" id="KAK6503736.1"/>
    </source>
</evidence>
<name>A0AAV9W9K8_9PEZI</name>
<dbReference type="AlphaFoldDB" id="A0AAV9W9K8"/>